<evidence type="ECO:0000256" key="3">
    <source>
        <dbReference type="ARBA" id="ARBA00022839"/>
    </source>
</evidence>
<feature type="compositionally biased region" description="Basic and acidic residues" evidence="4">
    <location>
        <begin position="202"/>
        <end position="212"/>
    </location>
</feature>
<evidence type="ECO:0000259" key="5">
    <source>
        <dbReference type="SMART" id="SM00479"/>
    </source>
</evidence>
<dbReference type="RefSeq" id="WP_335963231.1">
    <property type="nucleotide sequence ID" value="NZ_JAXBLX010000045.1"/>
</dbReference>
<dbReference type="InterPro" id="IPR036397">
    <property type="entry name" value="RNaseH_sf"/>
</dbReference>
<dbReference type="CDD" id="cd06133">
    <property type="entry name" value="ERI-1_3'hExo_like"/>
    <property type="match status" value="1"/>
</dbReference>
<evidence type="ECO:0000256" key="1">
    <source>
        <dbReference type="ARBA" id="ARBA00022722"/>
    </source>
</evidence>
<dbReference type="PANTHER" id="PTHR23044">
    <property type="entry name" value="3'-5' EXONUCLEASE ERI1-RELATED"/>
    <property type="match status" value="1"/>
</dbReference>
<dbReference type="Gene3D" id="3.30.420.10">
    <property type="entry name" value="Ribonuclease H-like superfamily/Ribonuclease H"/>
    <property type="match status" value="1"/>
</dbReference>
<dbReference type="Pfam" id="PF00929">
    <property type="entry name" value="RNase_T"/>
    <property type="match status" value="1"/>
</dbReference>
<evidence type="ECO:0000256" key="4">
    <source>
        <dbReference type="SAM" id="MobiDB-lite"/>
    </source>
</evidence>
<name>A0ABV6KKQ5_9BACI</name>
<keyword evidence="3 6" id="KW-0269">Exonuclease</keyword>
<dbReference type="InterPro" id="IPR051274">
    <property type="entry name" value="3-5_Exoribonuclease"/>
</dbReference>
<proteinExistence type="predicted"/>
<dbReference type="PANTHER" id="PTHR23044:SF61">
    <property type="entry name" value="3'-5' EXORIBONUCLEASE 1-RELATED"/>
    <property type="match status" value="1"/>
</dbReference>
<reference evidence="6 7" key="1">
    <citation type="submission" date="2024-09" db="EMBL/GenBank/DDBJ databases">
        <authorList>
            <person name="Sun Q."/>
            <person name="Mori K."/>
        </authorList>
    </citation>
    <scope>NUCLEOTIDE SEQUENCE [LARGE SCALE GENOMIC DNA]</scope>
    <source>
        <strain evidence="6 7">NCAIM B.02610</strain>
    </source>
</reference>
<dbReference type="SUPFAM" id="SSF53098">
    <property type="entry name" value="Ribonuclease H-like"/>
    <property type="match status" value="1"/>
</dbReference>
<keyword evidence="1" id="KW-0540">Nuclease</keyword>
<dbReference type="EMBL" id="JBHLUX010000081">
    <property type="protein sequence ID" value="MFC0472588.1"/>
    <property type="molecule type" value="Genomic_DNA"/>
</dbReference>
<dbReference type="GO" id="GO:0004527">
    <property type="term" value="F:exonuclease activity"/>
    <property type="evidence" value="ECO:0007669"/>
    <property type="project" value="UniProtKB-KW"/>
</dbReference>
<evidence type="ECO:0000256" key="2">
    <source>
        <dbReference type="ARBA" id="ARBA00022801"/>
    </source>
</evidence>
<dbReference type="InterPro" id="IPR013520">
    <property type="entry name" value="Ribonucl_H"/>
</dbReference>
<accession>A0ABV6KKQ5</accession>
<feature type="region of interest" description="Disordered" evidence="4">
    <location>
        <begin position="188"/>
        <end position="212"/>
    </location>
</feature>
<protein>
    <submittedName>
        <fullName evidence="6">Exonuclease domain-containing protein</fullName>
    </submittedName>
</protein>
<dbReference type="Proteomes" id="UP001589838">
    <property type="component" value="Unassembled WGS sequence"/>
</dbReference>
<dbReference type="InterPro" id="IPR012337">
    <property type="entry name" value="RNaseH-like_sf"/>
</dbReference>
<keyword evidence="7" id="KW-1185">Reference proteome</keyword>
<feature type="domain" description="Exonuclease" evidence="5">
    <location>
        <begin position="2"/>
        <end position="177"/>
    </location>
</feature>
<evidence type="ECO:0000313" key="6">
    <source>
        <dbReference type="EMBL" id="MFC0472588.1"/>
    </source>
</evidence>
<sequence>MIAVVYDLELIKRFRKGQPSEIVEIGACKVDLQTRKIIDHFQQYISPKRGHISKSTRKFIKMKEEDVEKAVPFDIGIHKFSKWLGEEYFLCSWGKDDRAHFINQSVQNKLSLEWLRNYNDIQKPIGNLLTEEGNNQLGLKNALMMAGIEPTGKAHRGIDDAINTAMLLIKFLDKIELRENHLSPKEIQNHFRKYKRSRFRHKDQTPKEKQHP</sequence>
<evidence type="ECO:0000313" key="7">
    <source>
        <dbReference type="Proteomes" id="UP001589838"/>
    </source>
</evidence>
<organism evidence="6 7">
    <name type="scientific">Halalkalibacter kiskunsagensis</name>
    <dbReference type="NCBI Taxonomy" id="1548599"/>
    <lineage>
        <taxon>Bacteria</taxon>
        <taxon>Bacillati</taxon>
        <taxon>Bacillota</taxon>
        <taxon>Bacilli</taxon>
        <taxon>Bacillales</taxon>
        <taxon>Bacillaceae</taxon>
        <taxon>Halalkalibacter</taxon>
    </lineage>
</organism>
<comment type="caution">
    <text evidence="6">The sequence shown here is derived from an EMBL/GenBank/DDBJ whole genome shotgun (WGS) entry which is preliminary data.</text>
</comment>
<dbReference type="SMART" id="SM00479">
    <property type="entry name" value="EXOIII"/>
    <property type="match status" value="1"/>
</dbReference>
<keyword evidence="2" id="KW-0378">Hydrolase</keyword>
<feature type="compositionally biased region" description="Basic residues" evidence="4">
    <location>
        <begin position="190"/>
        <end position="201"/>
    </location>
</feature>
<gene>
    <name evidence="6" type="ORF">ACFFHM_19395</name>
</gene>
<dbReference type="InterPro" id="IPR047201">
    <property type="entry name" value="ERI-1_3'hExo-like"/>
</dbReference>